<evidence type="ECO:0000313" key="2">
    <source>
        <dbReference type="EMBL" id="GAA3747682.1"/>
    </source>
</evidence>
<organism evidence="2 3">
    <name type="scientific">Streptomyces tremellae</name>
    <dbReference type="NCBI Taxonomy" id="1124239"/>
    <lineage>
        <taxon>Bacteria</taxon>
        <taxon>Bacillati</taxon>
        <taxon>Actinomycetota</taxon>
        <taxon>Actinomycetes</taxon>
        <taxon>Kitasatosporales</taxon>
        <taxon>Streptomycetaceae</taxon>
        <taxon>Streptomyces</taxon>
    </lineage>
</organism>
<sequence length="193" mass="20730">MHDPVNSPEMVGAAEEATRPVVTALSSPWSLYTPQDAATAAVGLFVQLDTKQRPCRSSGARPDGSPSAVRRPWRHSSRCPSRFGPWSSITRPAPCALDAAPPSPPIPADVHATAVAVAEQHTDFVTPNRCHKVGAFEDPEDGFGYGITLHTAEEEYTFYRGNWAWSLAKDSDGRDLGDGSTVCDAHETLSVCL</sequence>
<reference evidence="3" key="1">
    <citation type="journal article" date="2019" name="Int. J. Syst. Evol. Microbiol.">
        <title>The Global Catalogue of Microorganisms (GCM) 10K type strain sequencing project: providing services to taxonomists for standard genome sequencing and annotation.</title>
        <authorList>
            <consortium name="The Broad Institute Genomics Platform"/>
            <consortium name="The Broad Institute Genome Sequencing Center for Infectious Disease"/>
            <person name="Wu L."/>
            <person name="Ma J."/>
        </authorList>
    </citation>
    <scope>NUCLEOTIDE SEQUENCE [LARGE SCALE GENOMIC DNA]</scope>
    <source>
        <strain evidence="3">JCM 30846</strain>
    </source>
</reference>
<keyword evidence="3" id="KW-1185">Reference proteome</keyword>
<proteinExistence type="predicted"/>
<accession>A0ABP7FU12</accession>
<evidence type="ECO:0000256" key="1">
    <source>
        <dbReference type="SAM" id="MobiDB-lite"/>
    </source>
</evidence>
<gene>
    <name evidence="2" type="ORF">GCM10023082_50030</name>
</gene>
<evidence type="ECO:0000313" key="3">
    <source>
        <dbReference type="Proteomes" id="UP001499884"/>
    </source>
</evidence>
<feature type="region of interest" description="Disordered" evidence="1">
    <location>
        <begin position="52"/>
        <end position="76"/>
    </location>
</feature>
<dbReference type="Proteomes" id="UP001499884">
    <property type="component" value="Unassembled WGS sequence"/>
</dbReference>
<dbReference type="EMBL" id="BAABEP010000045">
    <property type="protein sequence ID" value="GAA3747682.1"/>
    <property type="molecule type" value="Genomic_DNA"/>
</dbReference>
<name>A0ABP7FU12_9ACTN</name>
<comment type="caution">
    <text evidence="2">The sequence shown here is derived from an EMBL/GenBank/DDBJ whole genome shotgun (WGS) entry which is preliminary data.</text>
</comment>
<protein>
    <submittedName>
        <fullName evidence="2">Uncharacterized protein</fullName>
    </submittedName>
</protein>